<evidence type="ECO:0000259" key="1">
    <source>
        <dbReference type="Pfam" id="PF07287"/>
    </source>
</evidence>
<evidence type="ECO:0000313" key="4">
    <source>
        <dbReference type="Proteomes" id="UP000243900"/>
    </source>
</evidence>
<evidence type="ECO:0000259" key="2">
    <source>
        <dbReference type="Pfam" id="PF23544"/>
    </source>
</evidence>
<protein>
    <submittedName>
        <fullName evidence="3">Terpene utilization protein AtuA</fullName>
    </submittedName>
</protein>
<name>A0A2P6ATV8_9GAMM</name>
<organism evidence="3 4">
    <name type="scientific">Amnimonas aquatica</name>
    <dbReference type="NCBI Taxonomy" id="2094561"/>
    <lineage>
        <taxon>Bacteria</taxon>
        <taxon>Pseudomonadati</taxon>
        <taxon>Pseudomonadota</taxon>
        <taxon>Gammaproteobacteria</taxon>
        <taxon>Moraxellales</taxon>
        <taxon>Moraxellaceae</taxon>
        <taxon>Amnimonas</taxon>
    </lineage>
</organism>
<keyword evidence="4" id="KW-1185">Reference proteome</keyword>
<dbReference type="RefSeq" id="WP_105191389.1">
    <property type="nucleotide sequence ID" value="NZ_PTQZ01000040.1"/>
</dbReference>
<feature type="domain" description="Acyclic terpene utilisation N-terminal" evidence="1">
    <location>
        <begin position="4"/>
        <end position="448"/>
    </location>
</feature>
<dbReference type="PANTHER" id="PTHR47708">
    <property type="match status" value="1"/>
</dbReference>
<reference evidence="4" key="1">
    <citation type="submission" date="2018-02" db="EMBL/GenBank/DDBJ databases">
        <title>Genome sequencing of Solimonas sp. HR-BB.</title>
        <authorList>
            <person name="Lee Y."/>
            <person name="Jeon C.O."/>
        </authorList>
    </citation>
    <scope>NUCLEOTIDE SEQUENCE [LARGE SCALE GENOMIC DNA]</scope>
    <source>
        <strain evidence="4">HR-E</strain>
    </source>
</reference>
<dbReference type="Pfam" id="PF07287">
    <property type="entry name" value="AtuA"/>
    <property type="match status" value="1"/>
</dbReference>
<dbReference type="InterPro" id="IPR010839">
    <property type="entry name" value="AtuA_N"/>
</dbReference>
<dbReference type="InterPro" id="IPR056362">
    <property type="entry name" value="AtuA-like_ferredoxin_dom"/>
</dbReference>
<dbReference type="Proteomes" id="UP000243900">
    <property type="component" value="Unassembled WGS sequence"/>
</dbReference>
<sequence length="607" mass="63457">MKSIRIGCASAFWGDTSTAAEQLVKRGKLDYLVFDYLAEVTMSILAVQRMKDPAQGYARDFVEVMAPLLAEVKAQGIKVISNAGGMNVGACRDALAAAAEAAGVTLRIAVVEGDDLTARQGEFRAAGITEMESGAPFPGMLVSMNAYLGGPAVAEALDQGAEVVITGRGVDSAVTLGPLMHEFGWGATDYDRLAQGSLAGHVIECGAQCTGGNFTDWQTVADGYEDMGFPFVDIREDGSFVVGKPEGTGGAVTVGTVGEQMLYEIGDPRAYLLPDVRCDFTGATLTQVGPDQVLVQGAVGATPPDTYKVSGTTPRGNRITSTFLMGGRDAAAKAGRVSQALIAKCERLFAEKGWGPFSETSVELLGAEAMYGPHARAGAQATREVVVKIAAKHKEKAALVLFSKELAQAATGMAPGLTGYFGGRPSVQPVVQLWSCKVPKRDVAVTVDFEGKRTDVAIFEGSPWDPAALPAQPAGETWTPTADAVNVPLIRLAVARSGDKGDHGNVGVMARDPAYLPYIRAALSEQRVAEYFGHLIAANGSVSRWELPGSHSFNFLIRHALGGGGIASLRTDPQGKCFGQMLLDIEIPVPAAVAAALPGTPAPVRGA</sequence>
<dbReference type="Pfam" id="PF23544">
    <property type="entry name" value="AtuA_ferredoxin"/>
    <property type="match status" value="1"/>
</dbReference>
<evidence type="ECO:0000313" key="3">
    <source>
        <dbReference type="EMBL" id="PQA48593.1"/>
    </source>
</evidence>
<accession>A0A2P6ATV8</accession>
<feature type="domain" description="AtuA-like ferredoxin-fold" evidence="2">
    <location>
        <begin position="487"/>
        <end position="587"/>
    </location>
</feature>
<dbReference type="EMBL" id="PTQZ01000040">
    <property type="protein sequence ID" value="PQA48593.1"/>
    <property type="molecule type" value="Genomic_DNA"/>
</dbReference>
<gene>
    <name evidence="3" type="ORF">C5O18_03045</name>
</gene>
<comment type="caution">
    <text evidence="3">The sequence shown here is derived from an EMBL/GenBank/DDBJ whole genome shotgun (WGS) entry which is preliminary data.</text>
</comment>
<dbReference type="AlphaFoldDB" id="A0A2P6ATV8"/>
<dbReference type="PANTHER" id="PTHR47708:SF2">
    <property type="entry name" value="SI:CH73-132F6.5"/>
    <property type="match status" value="1"/>
</dbReference>
<dbReference type="OrthoDB" id="9763456at2"/>
<proteinExistence type="predicted"/>